<organism evidence="1 2">
    <name type="scientific">Nocardia tengchongensis</name>
    <dbReference type="NCBI Taxonomy" id="2055889"/>
    <lineage>
        <taxon>Bacteria</taxon>
        <taxon>Bacillati</taxon>
        <taxon>Actinomycetota</taxon>
        <taxon>Actinomycetes</taxon>
        <taxon>Mycobacteriales</taxon>
        <taxon>Nocardiaceae</taxon>
        <taxon>Nocardia</taxon>
    </lineage>
</organism>
<gene>
    <name evidence="1" type="ORF">KHQ06_25250</name>
</gene>
<sequence length="223" mass="24287">MQAGTRAVRHLEELIAGDLDAQRTGFGWWAGYSTMSPEDRGWLSYYLTGTVAGIGSNLVDAAAHLALYRDAMRREAIFYAHQVRAAGGRVPDMNHRNDIDELRGITIIAERKGFFRALGSTLDTLAATIGVGAVHLNLVRADWGSLCITGSEQDYPRTPGQDLSKLRRALVDDTTMGGAIQDTLLQAVRGAVRAAGPAHWDEWLGPPVTRRFIGRSGPRSSSR</sequence>
<keyword evidence="2" id="KW-1185">Reference proteome</keyword>
<proteinExistence type="predicted"/>
<accession>A0ABX8CIA4</accession>
<reference evidence="1 2" key="1">
    <citation type="submission" date="2021-04" db="EMBL/GenBank/DDBJ databases">
        <title>Nocardia tengchongensis.</title>
        <authorList>
            <person name="Zhuang k."/>
            <person name="Ran Y."/>
            <person name="Li W."/>
        </authorList>
    </citation>
    <scope>NUCLEOTIDE SEQUENCE [LARGE SCALE GENOMIC DNA]</scope>
    <source>
        <strain evidence="1 2">CFH S0057</strain>
    </source>
</reference>
<dbReference type="Proteomes" id="UP000683310">
    <property type="component" value="Chromosome"/>
</dbReference>
<evidence type="ECO:0000313" key="1">
    <source>
        <dbReference type="EMBL" id="QVI19655.1"/>
    </source>
</evidence>
<name>A0ABX8CIA4_9NOCA</name>
<dbReference type="EMBL" id="CP074371">
    <property type="protein sequence ID" value="QVI19655.1"/>
    <property type="molecule type" value="Genomic_DNA"/>
</dbReference>
<protein>
    <submittedName>
        <fullName evidence="1">Uncharacterized protein</fullName>
    </submittedName>
</protein>
<evidence type="ECO:0000313" key="2">
    <source>
        <dbReference type="Proteomes" id="UP000683310"/>
    </source>
</evidence>